<comment type="caution">
    <text evidence="1">The sequence shown here is derived from an EMBL/GenBank/DDBJ whole genome shotgun (WGS) entry which is preliminary data.</text>
</comment>
<dbReference type="AlphaFoldDB" id="A0A7W7IPB5"/>
<organism evidence="1 2">
    <name type="scientific">Brevundimonas bullata</name>
    <dbReference type="NCBI Taxonomy" id="13160"/>
    <lineage>
        <taxon>Bacteria</taxon>
        <taxon>Pseudomonadati</taxon>
        <taxon>Pseudomonadota</taxon>
        <taxon>Alphaproteobacteria</taxon>
        <taxon>Caulobacterales</taxon>
        <taxon>Caulobacteraceae</taxon>
        <taxon>Brevundimonas</taxon>
    </lineage>
</organism>
<accession>A0A7W7IPB5</accession>
<reference evidence="1 2" key="1">
    <citation type="submission" date="2020-08" db="EMBL/GenBank/DDBJ databases">
        <title>Functional genomics of gut bacteria from endangered species of beetles.</title>
        <authorList>
            <person name="Carlos-Shanley C."/>
        </authorList>
    </citation>
    <scope>NUCLEOTIDE SEQUENCE [LARGE SCALE GENOMIC DNA]</scope>
    <source>
        <strain evidence="1 2">S00123</strain>
    </source>
</reference>
<protein>
    <submittedName>
        <fullName evidence="1">Uncharacterized protein</fullName>
    </submittedName>
</protein>
<gene>
    <name evidence="1" type="ORF">HNP32_001274</name>
</gene>
<name>A0A7W7IPB5_9CAUL</name>
<sequence>MNRSTSNRRSLTAIVQKAINSGQHRVDITPDGKVTILPLAVPPAQAEDAALDAEIRELIDGGHAPH</sequence>
<dbReference type="Proteomes" id="UP000539957">
    <property type="component" value="Unassembled WGS sequence"/>
</dbReference>
<dbReference type="EMBL" id="JACHKY010000002">
    <property type="protein sequence ID" value="MBB4797550.1"/>
    <property type="molecule type" value="Genomic_DNA"/>
</dbReference>
<keyword evidence="2" id="KW-1185">Reference proteome</keyword>
<evidence type="ECO:0000313" key="1">
    <source>
        <dbReference type="EMBL" id="MBB4797550.1"/>
    </source>
</evidence>
<proteinExistence type="predicted"/>
<evidence type="ECO:0000313" key="2">
    <source>
        <dbReference type="Proteomes" id="UP000539957"/>
    </source>
</evidence>
<dbReference type="RefSeq" id="WP_184268238.1">
    <property type="nucleotide sequence ID" value="NZ_JACHKY010000002.1"/>
</dbReference>